<protein>
    <recommendedName>
        <fullName evidence="9">Iron-sulfur cluster carrier protein</fullName>
    </recommendedName>
</protein>
<feature type="binding site" evidence="9">
    <location>
        <begin position="110"/>
        <end position="117"/>
    </location>
    <ligand>
        <name>ATP</name>
        <dbReference type="ChEBI" id="CHEBI:30616"/>
    </ligand>
</feature>
<keyword evidence="4 9" id="KW-0547">Nucleotide-binding</keyword>
<dbReference type="InterPro" id="IPR034904">
    <property type="entry name" value="FSCA_dom_sf"/>
</dbReference>
<dbReference type="FunFam" id="3.40.50.300:FF:000418">
    <property type="entry name" value="Iron-sulfur cluster carrier protein"/>
    <property type="match status" value="1"/>
</dbReference>
<dbReference type="PANTHER" id="PTHR42961:SF2">
    <property type="entry name" value="IRON-SULFUR PROTEIN NUBPL"/>
    <property type="match status" value="1"/>
</dbReference>
<dbReference type="InterPro" id="IPR033756">
    <property type="entry name" value="YlxH/NBP35"/>
</dbReference>
<keyword evidence="5 9" id="KW-0067">ATP-binding</keyword>
<dbReference type="InterPro" id="IPR044304">
    <property type="entry name" value="NUBPL-like"/>
</dbReference>
<dbReference type="GO" id="GO:0140663">
    <property type="term" value="F:ATP-dependent FeS chaperone activity"/>
    <property type="evidence" value="ECO:0007669"/>
    <property type="project" value="InterPro"/>
</dbReference>
<dbReference type="Pfam" id="PF10609">
    <property type="entry name" value="ParA"/>
    <property type="match status" value="1"/>
</dbReference>
<evidence type="ECO:0000256" key="3">
    <source>
        <dbReference type="ARBA" id="ARBA00022723"/>
    </source>
</evidence>
<dbReference type="InterPro" id="IPR002744">
    <property type="entry name" value="MIP18-like"/>
</dbReference>
<dbReference type="GO" id="GO:0046872">
    <property type="term" value="F:metal ion binding"/>
    <property type="evidence" value="ECO:0007669"/>
    <property type="project" value="UniProtKB-KW"/>
</dbReference>
<dbReference type="Pfam" id="PF01883">
    <property type="entry name" value="FeS_assembly_P"/>
    <property type="match status" value="1"/>
</dbReference>
<evidence type="ECO:0000313" key="11">
    <source>
        <dbReference type="EMBL" id="CCF84500.1"/>
    </source>
</evidence>
<dbReference type="GO" id="GO:0005524">
    <property type="term" value="F:ATP binding"/>
    <property type="evidence" value="ECO:0007669"/>
    <property type="project" value="UniProtKB-UniRule"/>
</dbReference>
<evidence type="ECO:0000256" key="7">
    <source>
        <dbReference type="ARBA" id="ARBA00023014"/>
    </source>
</evidence>
<dbReference type="GO" id="GO:0051539">
    <property type="term" value="F:4 iron, 4 sulfur cluster binding"/>
    <property type="evidence" value="ECO:0007669"/>
    <property type="project" value="TreeGrafter"/>
</dbReference>
<proteinExistence type="inferred from homology"/>
<evidence type="ECO:0000256" key="2">
    <source>
        <dbReference type="ARBA" id="ARBA00008205"/>
    </source>
</evidence>
<dbReference type="SUPFAM" id="SSF52540">
    <property type="entry name" value="P-loop containing nucleoside triphosphate hydrolases"/>
    <property type="match status" value="1"/>
</dbReference>
<dbReference type="OrthoDB" id="9809679at2"/>
<organism evidence="11 12">
    <name type="scientific">Nitrolancea hollandica Lb</name>
    <dbReference type="NCBI Taxonomy" id="1129897"/>
    <lineage>
        <taxon>Bacteria</taxon>
        <taxon>Pseudomonadati</taxon>
        <taxon>Thermomicrobiota</taxon>
        <taxon>Thermomicrobia</taxon>
        <taxon>Sphaerobacterales</taxon>
        <taxon>Sphaerobacterineae</taxon>
        <taxon>Sphaerobacteraceae</taxon>
        <taxon>Nitrolancea</taxon>
    </lineage>
</organism>
<dbReference type="InterPro" id="IPR027417">
    <property type="entry name" value="P-loop_NTPase"/>
</dbReference>
<dbReference type="RefSeq" id="WP_008478703.1">
    <property type="nucleotide sequence ID" value="NZ_CAGS01000281.1"/>
</dbReference>
<comment type="function">
    <text evidence="9">Binds and transfers iron-sulfur (Fe-S) clusters to target apoproteins. Can hydrolyze ATP.</text>
</comment>
<comment type="similarity">
    <text evidence="2">In the C-terminal section; belongs to the Mrp/NBP35 ATP-binding proteins family.</text>
</comment>
<comment type="similarity">
    <text evidence="1">In the N-terminal section; belongs to the MIP18 family.</text>
</comment>
<dbReference type="NCBIfam" id="NF008669">
    <property type="entry name" value="PRK11670.1"/>
    <property type="match status" value="1"/>
</dbReference>
<dbReference type="InterPro" id="IPR000808">
    <property type="entry name" value="Mrp-like_CS"/>
</dbReference>
<dbReference type="Gene3D" id="3.30.300.130">
    <property type="entry name" value="Fe-S cluster assembly (FSCA)"/>
    <property type="match status" value="1"/>
</dbReference>
<dbReference type="Gene3D" id="3.40.50.300">
    <property type="entry name" value="P-loop containing nucleotide triphosphate hydrolases"/>
    <property type="match status" value="1"/>
</dbReference>
<keyword evidence="3 9" id="KW-0479">Metal-binding</keyword>
<keyword evidence="6 9" id="KW-0408">Iron</keyword>
<keyword evidence="12" id="KW-1185">Reference proteome</keyword>
<dbReference type="CDD" id="cd02037">
    <property type="entry name" value="Mrp_NBP35"/>
    <property type="match status" value="1"/>
</dbReference>
<evidence type="ECO:0000313" key="12">
    <source>
        <dbReference type="Proteomes" id="UP000004221"/>
    </source>
</evidence>
<dbReference type="GO" id="GO:0016887">
    <property type="term" value="F:ATP hydrolysis activity"/>
    <property type="evidence" value="ECO:0007669"/>
    <property type="project" value="UniProtKB-UniRule"/>
</dbReference>
<dbReference type="PANTHER" id="PTHR42961">
    <property type="entry name" value="IRON-SULFUR PROTEIN NUBPL"/>
    <property type="match status" value="1"/>
</dbReference>
<comment type="subunit">
    <text evidence="9">Homodimer.</text>
</comment>
<evidence type="ECO:0000256" key="5">
    <source>
        <dbReference type="ARBA" id="ARBA00022840"/>
    </source>
</evidence>
<dbReference type="Proteomes" id="UP000004221">
    <property type="component" value="Unassembled WGS sequence"/>
</dbReference>
<dbReference type="InterPro" id="IPR019591">
    <property type="entry name" value="Mrp/NBP35_ATP-bd"/>
</dbReference>
<evidence type="ECO:0000256" key="4">
    <source>
        <dbReference type="ARBA" id="ARBA00022741"/>
    </source>
</evidence>
<keyword evidence="9" id="KW-0378">Hydrolase</keyword>
<evidence type="ECO:0000256" key="9">
    <source>
        <dbReference type="HAMAP-Rule" id="MF_02040"/>
    </source>
</evidence>
<evidence type="ECO:0000259" key="10">
    <source>
        <dbReference type="Pfam" id="PF01883"/>
    </source>
</evidence>
<dbReference type="EMBL" id="CAGS01000281">
    <property type="protein sequence ID" value="CCF84500.1"/>
    <property type="molecule type" value="Genomic_DNA"/>
</dbReference>
<gene>
    <name evidence="11" type="primary">mrp</name>
    <name evidence="11" type="ORF">NITHO_3510005</name>
</gene>
<comment type="similarity">
    <text evidence="8 9">Belongs to the Mrp/NBP35 ATP-binding proteins family.</text>
</comment>
<feature type="domain" description="MIP18 family-like" evidence="10">
    <location>
        <begin position="8"/>
        <end position="79"/>
    </location>
</feature>
<evidence type="ECO:0000256" key="8">
    <source>
        <dbReference type="ARBA" id="ARBA00024036"/>
    </source>
</evidence>
<dbReference type="SUPFAM" id="SSF117916">
    <property type="entry name" value="Fe-S cluster assembly (FSCA) domain-like"/>
    <property type="match status" value="1"/>
</dbReference>
<reference evidence="11 12" key="1">
    <citation type="journal article" date="2012" name="ISME J.">
        <title>Nitrification expanded: discovery, physiology and genomics of a nitrite-oxidizing bacterium from the phylum Chloroflexi.</title>
        <authorList>
            <person name="Sorokin D.Y."/>
            <person name="Lucker S."/>
            <person name="Vejmelkova D."/>
            <person name="Kostrikina N.A."/>
            <person name="Kleerebezem R."/>
            <person name="Rijpstra W.I."/>
            <person name="Damste J.S."/>
            <person name="Le Paslier D."/>
            <person name="Muyzer G."/>
            <person name="Wagner M."/>
            <person name="van Loosdrecht M.C."/>
            <person name="Daims H."/>
        </authorList>
    </citation>
    <scope>NUCLEOTIDE SEQUENCE [LARGE SCALE GENOMIC DNA]</scope>
    <source>
        <strain evidence="12">none</strain>
    </source>
</reference>
<comment type="caution">
    <text evidence="11">The sequence shown here is derived from an EMBL/GenBank/DDBJ whole genome shotgun (WGS) entry which is preliminary data.</text>
</comment>
<dbReference type="GO" id="GO:0016226">
    <property type="term" value="P:iron-sulfur cluster assembly"/>
    <property type="evidence" value="ECO:0007669"/>
    <property type="project" value="InterPro"/>
</dbReference>
<accession>I4EII8</accession>
<keyword evidence="7 9" id="KW-0411">Iron-sulfur</keyword>
<dbReference type="AlphaFoldDB" id="I4EII8"/>
<evidence type="ECO:0000256" key="1">
    <source>
        <dbReference type="ARBA" id="ARBA00007352"/>
    </source>
</evidence>
<name>I4EII8_9BACT</name>
<dbReference type="PROSITE" id="PS01215">
    <property type="entry name" value="MRP"/>
    <property type="match status" value="1"/>
</dbReference>
<evidence type="ECO:0000256" key="6">
    <source>
        <dbReference type="ARBA" id="ARBA00023004"/>
    </source>
</evidence>
<dbReference type="HAMAP" id="MF_02040">
    <property type="entry name" value="Mrp_NBP35"/>
    <property type="match status" value="1"/>
</dbReference>
<sequence>MAENGLTEEQVIEALRPVKDPEIGRSLVELRMIKDVEISDGAVQLKVELTTPACPLKDKIETDVRQALTTLPGIKDLKITFTSRVRSSGAGLPDKSPLPGVKNTIAVASGKGGVGKSTVAVNLAISLAQEGASVGLLDADVYGPSIPMMMGSGRRPTQRDGKIVPLEAFGVKMMSIGFLLDADRALIWRGPLVAQLINQFLNDVDWGELDYLVIDLPPGTGDVQLTLVQRIPLSGAIIVTTPQDVALADAVKGLSMFKEVKTTILGIIENMSYFSCPHCGERSEIFGFGGGERTATRYDVPLLGQIPLVTEIRQGGDTGHPIVAAAPESATAEAFRQAARKAAARLSVEAVRKPRRPTIMLKQAQ</sequence>